<keyword evidence="3" id="KW-0560">Oxidoreductase</keyword>
<name>A0A6J7EB85_9ZZZZ</name>
<dbReference type="EMBL" id="CAEZXH010000004">
    <property type="protein sequence ID" value="CAB4675489.1"/>
    <property type="molecule type" value="Genomic_DNA"/>
</dbReference>
<dbReference type="SUPFAM" id="SSF51735">
    <property type="entry name" value="NAD(P)-binding Rossmann-fold domains"/>
    <property type="match status" value="1"/>
</dbReference>
<evidence type="ECO:0000313" key="7">
    <source>
        <dbReference type="EMBL" id="CAB4675489.1"/>
    </source>
</evidence>
<dbReference type="AlphaFoldDB" id="A0A6J7EB85"/>
<dbReference type="EMBL" id="CAEZUJ010000037">
    <property type="protein sequence ID" value="CAB4603046.1"/>
    <property type="molecule type" value="Genomic_DNA"/>
</dbReference>
<evidence type="ECO:0000256" key="3">
    <source>
        <dbReference type="ARBA" id="ARBA00023002"/>
    </source>
</evidence>
<dbReference type="InterPro" id="IPR013149">
    <property type="entry name" value="ADH-like_C"/>
</dbReference>
<dbReference type="InterPro" id="IPR011032">
    <property type="entry name" value="GroES-like_sf"/>
</dbReference>
<dbReference type="Gene3D" id="3.40.50.720">
    <property type="entry name" value="NAD(P)-binding Rossmann-like Domain"/>
    <property type="match status" value="1"/>
</dbReference>
<evidence type="ECO:0000313" key="6">
    <source>
        <dbReference type="EMBL" id="CAB4603046.1"/>
    </source>
</evidence>
<evidence type="ECO:0000313" key="8">
    <source>
        <dbReference type="EMBL" id="CAB4769065.1"/>
    </source>
</evidence>
<dbReference type="EMBL" id="CAEZZS010000005">
    <property type="protein sequence ID" value="CAB4769065.1"/>
    <property type="molecule type" value="Genomic_DNA"/>
</dbReference>
<dbReference type="InterPro" id="IPR002328">
    <property type="entry name" value="ADH_Zn_CS"/>
</dbReference>
<evidence type="ECO:0000259" key="4">
    <source>
        <dbReference type="Pfam" id="PF00107"/>
    </source>
</evidence>
<dbReference type="PANTHER" id="PTHR43401">
    <property type="entry name" value="L-THREONINE 3-DEHYDROGENASE"/>
    <property type="match status" value="1"/>
</dbReference>
<evidence type="ECO:0000259" key="5">
    <source>
        <dbReference type="Pfam" id="PF08240"/>
    </source>
</evidence>
<dbReference type="InterPro" id="IPR050129">
    <property type="entry name" value="Zn_alcohol_dh"/>
</dbReference>
<feature type="domain" description="Alcohol dehydrogenase-like C-terminal" evidence="4">
    <location>
        <begin position="174"/>
        <end position="293"/>
    </location>
</feature>
<dbReference type="InterPro" id="IPR013154">
    <property type="entry name" value="ADH-like_N"/>
</dbReference>
<dbReference type="GO" id="GO:0008270">
    <property type="term" value="F:zinc ion binding"/>
    <property type="evidence" value="ECO:0007669"/>
    <property type="project" value="InterPro"/>
</dbReference>
<keyword evidence="2" id="KW-0862">Zinc</keyword>
<evidence type="ECO:0000313" key="9">
    <source>
        <dbReference type="EMBL" id="CAB4877779.1"/>
    </source>
</evidence>
<dbReference type="GO" id="GO:0016491">
    <property type="term" value="F:oxidoreductase activity"/>
    <property type="evidence" value="ECO:0007669"/>
    <property type="project" value="UniProtKB-KW"/>
</dbReference>
<organism evidence="9">
    <name type="scientific">freshwater metagenome</name>
    <dbReference type="NCBI Taxonomy" id="449393"/>
    <lineage>
        <taxon>unclassified sequences</taxon>
        <taxon>metagenomes</taxon>
        <taxon>ecological metagenomes</taxon>
    </lineage>
</organism>
<keyword evidence="1" id="KW-0479">Metal-binding</keyword>
<evidence type="ECO:0000256" key="1">
    <source>
        <dbReference type="ARBA" id="ARBA00022723"/>
    </source>
</evidence>
<evidence type="ECO:0000256" key="2">
    <source>
        <dbReference type="ARBA" id="ARBA00022833"/>
    </source>
</evidence>
<dbReference type="InterPro" id="IPR036291">
    <property type="entry name" value="NAD(P)-bd_dom_sf"/>
</dbReference>
<dbReference type="SUPFAM" id="SSF50129">
    <property type="entry name" value="GroES-like"/>
    <property type="match status" value="1"/>
</dbReference>
<protein>
    <submittedName>
        <fullName evidence="9">Unannotated protein</fullName>
    </submittedName>
</protein>
<sequence>MKALRVTGVNKIDLLDLPSKKAEPGEILLAPIATGICGTDLAIIEGGLDPAFITYPVTIGHEWVGRVIGHGIGVTNPEIGTRVVVEGVIPCEMCSECKSGATNRCDLYDEIGFTRDGAAAQEITAPAKLAHPIKDSVTVESAVLVEPAAVVLQGFHRVSPKAGSKVLVIGDGTIGLLAAKLIRLYKPESVSLLGLRQEQRELVKIAGVDHFYTSEEQLTEKYDLIIEGAGALTAVAAALNHSRRGAHILLLGYPDHGAKLPIVIDDLINNDLTIHASFSYTQKSWGEIVALLNSGKIDLSFIATHKFPLSQWESALATVRGGNHKNNAPRGKVFLTLDVD</sequence>
<dbReference type="Pfam" id="PF08240">
    <property type="entry name" value="ADH_N"/>
    <property type="match status" value="1"/>
</dbReference>
<gene>
    <name evidence="6" type="ORF">UFOPK1811_00940</name>
    <name evidence="7" type="ORF">UFOPK2360_00144</name>
    <name evidence="8" type="ORF">UFOPK2922_00234</name>
    <name evidence="9" type="ORF">UFOPK3306_01294</name>
</gene>
<proteinExistence type="predicted"/>
<dbReference type="EMBL" id="CAFBLI010000148">
    <property type="protein sequence ID" value="CAB4877779.1"/>
    <property type="molecule type" value="Genomic_DNA"/>
</dbReference>
<dbReference type="PANTHER" id="PTHR43401:SF2">
    <property type="entry name" value="L-THREONINE 3-DEHYDROGENASE"/>
    <property type="match status" value="1"/>
</dbReference>
<feature type="domain" description="Alcohol dehydrogenase-like N-terminal" evidence="5">
    <location>
        <begin position="24"/>
        <end position="135"/>
    </location>
</feature>
<dbReference type="Pfam" id="PF00107">
    <property type="entry name" value="ADH_zinc_N"/>
    <property type="match status" value="1"/>
</dbReference>
<dbReference type="Gene3D" id="3.90.180.10">
    <property type="entry name" value="Medium-chain alcohol dehydrogenases, catalytic domain"/>
    <property type="match status" value="1"/>
</dbReference>
<reference evidence="9" key="1">
    <citation type="submission" date="2020-05" db="EMBL/GenBank/DDBJ databases">
        <authorList>
            <person name="Chiriac C."/>
            <person name="Salcher M."/>
            <person name="Ghai R."/>
            <person name="Kavagutti S V."/>
        </authorList>
    </citation>
    <scope>NUCLEOTIDE SEQUENCE</scope>
</reference>
<dbReference type="PROSITE" id="PS00059">
    <property type="entry name" value="ADH_ZINC"/>
    <property type="match status" value="1"/>
</dbReference>
<accession>A0A6J7EB85</accession>